<evidence type="ECO:0000313" key="3">
    <source>
        <dbReference type="Proteomes" id="UP001605036"/>
    </source>
</evidence>
<feature type="compositionally biased region" description="Polar residues" evidence="1">
    <location>
        <begin position="45"/>
        <end position="56"/>
    </location>
</feature>
<dbReference type="AlphaFoldDB" id="A0ABD1Y3S8"/>
<dbReference type="Proteomes" id="UP001605036">
    <property type="component" value="Unassembled WGS sequence"/>
</dbReference>
<feature type="compositionally biased region" description="Basic and acidic residues" evidence="1">
    <location>
        <begin position="11"/>
        <end position="25"/>
    </location>
</feature>
<accession>A0ABD1Y3S8</accession>
<organism evidence="2 3">
    <name type="scientific">Riccia fluitans</name>
    <dbReference type="NCBI Taxonomy" id="41844"/>
    <lineage>
        <taxon>Eukaryota</taxon>
        <taxon>Viridiplantae</taxon>
        <taxon>Streptophyta</taxon>
        <taxon>Embryophyta</taxon>
        <taxon>Marchantiophyta</taxon>
        <taxon>Marchantiopsida</taxon>
        <taxon>Marchantiidae</taxon>
        <taxon>Marchantiales</taxon>
        <taxon>Ricciaceae</taxon>
        <taxon>Riccia</taxon>
    </lineage>
</organism>
<keyword evidence="3" id="KW-1185">Reference proteome</keyword>
<name>A0ABD1Y3S8_9MARC</name>
<protein>
    <submittedName>
        <fullName evidence="2">Uncharacterized protein</fullName>
    </submittedName>
</protein>
<evidence type="ECO:0000256" key="1">
    <source>
        <dbReference type="SAM" id="MobiDB-lite"/>
    </source>
</evidence>
<reference evidence="2 3" key="1">
    <citation type="submission" date="2024-09" db="EMBL/GenBank/DDBJ databases">
        <title>Chromosome-scale assembly of Riccia fluitans.</title>
        <authorList>
            <person name="Paukszto L."/>
            <person name="Sawicki J."/>
            <person name="Karawczyk K."/>
            <person name="Piernik-Szablinska J."/>
            <person name="Szczecinska M."/>
            <person name="Mazdziarz M."/>
        </authorList>
    </citation>
    <scope>NUCLEOTIDE SEQUENCE [LARGE SCALE GENOMIC DNA]</scope>
    <source>
        <strain evidence="2">Rf_01</strain>
        <tissue evidence="2">Aerial parts of the thallus</tissue>
    </source>
</reference>
<comment type="caution">
    <text evidence="2">The sequence shown here is derived from an EMBL/GenBank/DDBJ whole genome shotgun (WGS) entry which is preliminary data.</text>
</comment>
<gene>
    <name evidence="2" type="ORF">R1flu_000502</name>
</gene>
<evidence type="ECO:0000313" key="2">
    <source>
        <dbReference type="EMBL" id="KAL2620297.1"/>
    </source>
</evidence>
<sequence length="145" mass="15891">MNMKEGTPETDTTRAKQSCNDEHRSGVGGEWTKAQRACELETTRKAQSGASEPRSQTVERRFSELGTSSCRSPVRSPESEGNSFTSRHFTLYAGLRREFGGITWQITRPHELVGGGSLPVGNFTLHPLRAVLAQALVRLARSGSD</sequence>
<proteinExistence type="predicted"/>
<feature type="region of interest" description="Disordered" evidence="1">
    <location>
        <begin position="1"/>
        <end position="83"/>
    </location>
</feature>
<dbReference type="EMBL" id="JBHFFA010000006">
    <property type="protein sequence ID" value="KAL2620297.1"/>
    <property type="molecule type" value="Genomic_DNA"/>
</dbReference>